<dbReference type="EMBL" id="CAJVQB010043583">
    <property type="protein sequence ID" value="CAG8831283.1"/>
    <property type="molecule type" value="Genomic_DNA"/>
</dbReference>
<evidence type="ECO:0000313" key="1">
    <source>
        <dbReference type="EMBL" id="CAG8831283.1"/>
    </source>
</evidence>
<reference evidence="1 2" key="1">
    <citation type="submission" date="2021-06" db="EMBL/GenBank/DDBJ databases">
        <authorList>
            <person name="Kallberg Y."/>
            <person name="Tangrot J."/>
            <person name="Rosling A."/>
        </authorList>
    </citation>
    <scope>NUCLEOTIDE SEQUENCE [LARGE SCALE GENOMIC DNA]</scope>
    <source>
        <strain evidence="1 2">120-4 pot B 10/14</strain>
    </source>
</reference>
<dbReference type="Proteomes" id="UP000789901">
    <property type="component" value="Unassembled WGS sequence"/>
</dbReference>
<sequence>DPILEELRFSVNNYKYMIEYNDESLITKKQKSNIENELPREWIIAERRAQINMEIDYKVKITTIRMPLFDKIGQDENNDPEIDSDNENSNISNPEITSKVISSISKGAQRNDRNVGKKVKHVIITFAVLDDINNIHNPDYHYMVVLYPGSENYKSLDIVTTFFRSKLCELTKEGLIINNIHWYFNLYFSSDWKFLAISLGFNAANNQLWVLVLYKIKENRFFNDITQEIIIEEMDKIGVGFEF</sequence>
<organism evidence="1 2">
    <name type="scientific">Gigaspora margarita</name>
    <dbReference type="NCBI Taxonomy" id="4874"/>
    <lineage>
        <taxon>Eukaryota</taxon>
        <taxon>Fungi</taxon>
        <taxon>Fungi incertae sedis</taxon>
        <taxon>Mucoromycota</taxon>
        <taxon>Glomeromycotina</taxon>
        <taxon>Glomeromycetes</taxon>
        <taxon>Diversisporales</taxon>
        <taxon>Gigasporaceae</taxon>
        <taxon>Gigaspora</taxon>
    </lineage>
</organism>
<proteinExistence type="predicted"/>
<evidence type="ECO:0000313" key="2">
    <source>
        <dbReference type="Proteomes" id="UP000789901"/>
    </source>
</evidence>
<accession>A0ABN7WGT6</accession>
<gene>
    <name evidence="1" type="ORF">GMARGA_LOCUS30616</name>
</gene>
<feature type="non-terminal residue" evidence="1">
    <location>
        <position position="1"/>
    </location>
</feature>
<comment type="caution">
    <text evidence="1">The sequence shown here is derived from an EMBL/GenBank/DDBJ whole genome shotgun (WGS) entry which is preliminary data.</text>
</comment>
<keyword evidence="2" id="KW-1185">Reference proteome</keyword>
<protein>
    <submittedName>
        <fullName evidence="1">25510_t:CDS:1</fullName>
    </submittedName>
</protein>
<name>A0ABN7WGT6_GIGMA</name>